<feature type="domain" description="Sialate O-acetylesterase" evidence="2">
    <location>
        <begin position="19"/>
        <end position="244"/>
    </location>
</feature>
<proteinExistence type="predicted"/>
<dbReference type="GO" id="GO:0016788">
    <property type="term" value="F:hydrolase activity, acting on ester bonds"/>
    <property type="evidence" value="ECO:0007669"/>
    <property type="project" value="UniProtKB-ARBA"/>
</dbReference>
<dbReference type="InterPro" id="IPR036514">
    <property type="entry name" value="SGNH_hydro_sf"/>
</dbReference>
<gene>
    <name evidence="3" type="ordered locus">Acid_5941</name>
</gene>
<dbReference type="PANTHER" id="PTHR31988:SF19">
    <property type="entry name" value="9-O-ACETYL-N-ACETYLNEURAMINIC ACID DEACETYLASE-RELATED"/>
    <property type="match status" value="1"/>
</dbReference>
<evidence type="ECO:0000259" key="2">
    <source>
        <dbReference type="Pfam" id="PF03629"/>
    </source>
</evidence>
<dbReference type="Pfam" id="PF03629">
    <property type="entry name" value="SASA"/>
    <property type="match status" value="1"/>
</dbReference>
<dbReference type="Gene3D" id="3.40.50.1110">
    <property type="entry name" value="SGNH hydrolase"/>
    <property type="match status" value="1"/>
</dbReference>
<evidence type="ECO:0000313" key="3">
    <source>
        <dbReference type="EMBL" id="ABJ86882.1"/>
    </source>
</evidence>
<evidence type="ECO:0000256" key="1">
    <source>
        <dbReference type="ARBA" id="ARBA00022801"/>
    </source>
</evidence>
<dbReference type="STRING" id="234267.Acid_5941"/>
<dbReference type="eggNOG" id="COG1409">
    <property type="taxonomic scope" value="Bacteria"/>
</dbReference>
<name>Q01TY8_SOLUE</name>
<keyword evidence="1" id="KW-0378">Hydrolase</keyword>
<dbReference type="KEGG" id="sus:Acid_5941"/>
<dbReference type="EMBL" id="CP000473">
    <property type="protein sequence ID" value="ABJ86882.1"/>
    <property type="molecule type" value="Genomic_DNA"/>
</dbReference>
<protein>
    <recommendedName>
        <fullName evidence="2">Sialate O-acetylesterase domain-containing protein</fullName>
    </recommendedName>
</protein>
<reference evidence="3" key="1">
    <citation type="submission" date="2006-10" db="EMBL/GenBank/DDBJ databases">
        <title>Complete sequence of Solibacter usitatus Ellin6076.</title>
        <authorList>
            <consortium name="US DOE Joint Genome Institute"/>
            <person name="Copeland A."/>
            <person name="Lucas S."/>
            <person name="Lapidus A."/>
            <person name="Barry K."/>
            <person name="Detter J.C."/>
            <person name="Glavina del Rio T."/>
            <person name="Hammon N."/>
            <person name="Israni S."/>
            <person name="Dalin E."/>
            <person name="Tice H."/>
            <person name="Pitluck S."/>
            <person name="Thompson L.S."/>
            <person name="Brettin T."/>
            <person name="Bruce D."/>
            <person name="Han C."/>
            <person name="Tapia R."/>
            <person name="Gilna P."/>
            <person name="Schmutz J."/>
            <person name="Larimer F."/>
            <person name="Land M."/>
            <person name="Hauser L."/>
            <person name="Kyrpides N."/>
            <person name="Mikhailova N."/>
            <person name="Janssen P.H."/>
            <person name="Kuske C.R."/>
            <person name="Richardson P."/>
        </authorList>
    </citation>
    <scope>NUCLEOTIDE SEQUENCE</scope>
    <source>
        <strain evidence="3">Ellin6076</strain>
    </source>
</reference>
<dbReference type="HOGENOM" id="CLU_056093_3_0_0"/>
<dbReference type="SUPFAM" id="SSF52266">
    <property type="entry name" value="SGNH hydrolase"/>
    <property type="match status" value="1"/>
</dbReference>
<dbReference type="AlphaFoldDB" id="Q01TY8"/>
<dbReference type="InterPro" id="IPR052940">
    <property type="entry name" value="Carb_Esterase_6"/>
</dbReference>
<dbReference type="InterPro" id="IPR005181">
    <property type="entry name" value="SASA"/>
</dbReference>
<dbReference type="OrthoDB" id="9795554at2"/>
<dbReference type="PANTHER" id="PTHR31988">
    <property type="entry name" value="ESTERASE, PUTATIVE (DUF303)-RELATED"/>
    <property type="match status" value="1"/>
</dbReference>
<accession>Q01TY8</accession>
<dbReference type="InParanoid" id="Q01TY8"/>
<organism evidence="3">
    <name type="scientific">Solibacter usitatus (strain Ellin6076)</name>
    <dbReference type="NCBI Taxonomy" id="234267"/>
    <lineage>
        <taxon>Bacteria</taxon>
        <taxon>Pseudomonadati</taxon>
        <taxon>Acidobacteriota</taxon>
        <taxon>Terriglobia</taxon>
        <taxon>Bryobacterales</taxon>
        <taxon>Solibacteraceae</taxon>
        <taxon>Candidatus Solibacter</taxon>
    </lineage>
</organism>
<sequence>MKLFLLTLCAAFLLKGQPHEIFLLIGQSNMAGRGVVEEQDRQPIPRVFMLNKAMEWVPAIDPVHFDKPDIAGVGLARTFGKVLAAADPNASIGLVPAAFGGTSLEEWKVGGKLYEEAVRRAKFAMSSGKLRGILWHQGEADAGKKELASSYRQRFSAMITQLRADLGEPDVPVVVGQLGEFLSESATPRSPFASVVDEQLATVPLTVPHSAFVSSNGLTSNADHLHFDARSQREFGRRYALAFLSIDASWAH</sequence>